<dbReference type="GeneID" id="63849215"/>
<dbReference type="EMBL" id="ML976617">
    <property type="protein sequence ID" value="KAF1842646.1"/>
    <property type="molecule type" value="Genomic_DNA"/>
</dbReference>
<accession>A0A9P4L572</accession>
<evidence type="ECO:0000313" key="4">
    <source>
        <dbReference type="Proteomes" id="UP000800039"/>
    </source>
</evidence>
<feature type="region of interest" description="Disordered" evidence="2">
    <location>
        <begin position="956"/>
        <end position="987"/>
    </location>
</feature>
<feature type="compositionally biased region" description="Basic and acidic residues" evidence="2">
    <location>
        <begin position="925"/>
        <end position="934"/>
    </location>
</feature>
<feature type="region of interest" description="Disordered" evidence="2">
    <location>
        <begin position="173"/>
        <end position="240"/>
    </location>
</feature>
<feature type="compositionally biased region" description="Polar residues" evidence="2">
    <location>
        <begin position="14"/>
        <end position="29"/>
    </location>
</feature>
<organism evidence="3 4">
    <name type="scientific">Cucurbitaria berberidis CBS 394.84</name>
    <dbReference type="NCBI Taxonomy" id="1168544"/>
    <lineage>
        <taxon>Eukaryota</taxon>
        <taxon>Fungi</taxon>
        <taxon>Dikarya</taxon>
        <taxon>Ascomycota</taxon>
        <taxon>Pezizomycotina</taxon>
        <taxon>Dothideomycetes</taxon>
        <taxon>Pleosporomycetidae</taxon>
        <taxon>Pleosporales</taxon>
        <taxon>Pleosporineae</taxon>
        <taxon>Cucurbitariaceae</taxon>
        <taxon>Cucurbitaria</taxon>
    </lineage>
</organism>
<comment type="caution">
    <text evidence="3">The sequence shown here is derived from an EMBL/GenBank/DDBJ whole genome shotgun (WGS) entry which is preliminary data.</text>
</comment>
<reference evidence="3" key="1">
    <citation type="submission" date="2020-01" db="EMBL/GenBank/DDBJ databases">
        <authorList>
            <consortium name="DOE Joint Genome Institute"/>
            <person name="Haridas S."/>
            <person name="Albert R."/>
            <person name="Binder M."/>
            <person name="Bloem J."/>
            <person name="Labutti K."/>
            <person name="Salamov A."/>
            <person name="Andreopoulos B."/>
            <person name="Baker S.E."/>
            <person name="Barry K."/>
            <person name="Bills G."/>
            <person name="Bluhm B.H."/>
            <person name="Cannon C."/>
            <person name="Castanera R."/>
            <person name="Culley D.E."/>
            <person name="Daum C."/>
            <person name="Ezra D."/>
            <person name="Gonzalez J.B."/>
            <person name="Henrissat B."/>
            <person name="Kuo A."/>
            <person name="Liang C."/>
            <person name="Lipzen A."/>
            <person name="Lutzoni F."/>
            <person name="Magnuson J."/>
            <person name="Mondo S."/>
            <person name="Nolan M."/>
            <person name="Ohm R."/>
            <person name="Pangilinan J."/>
            <person name="Park H.-J."/>
            <person name="Ramirez L."/>
            <person name="Alfaro M."/>
            <person name="Sun H."/>
            <person name="Tritt A."/>
            <person name="Yoshinaga Y."/>
            <person name="Zwiers L.-H."/>
            <person name="Turgeon B.G."/>
            <person name="Goodwin S.B."/>
            <person name="Spatafora J.W."/>
            <person name="Crous P.W."/>
            <person name="Grigoriev I.V."/>
        </authorList>
    </citation>
    <scope>NUCLEOTIDE SEQUENCE</scope>
    <source>
        <strain evidence="3">CBS 394.84</strain>
    </source>
</reference>
<evidence type="ECO:0000313" key="3">
    <source>
        <dbReference type="EMBL" id="KAF1842646.1"/>
    </source>
</evidence>
<sequence>MAGTRRHSRESDTSTHGNQRSVSHSTSIVQGSADVVAPKAVEIAVSAEEGSPRLNAPVNPSTEGFCRNCSNNVGEFYNSWHKVTGSYFVPTLLGSYRSLLKSTGKQKAASKGTDLEGCTIQPLSCPTPGCIDSPIGFTVVDVPAGKGNFRGRDFFKLNRIELRCEVSPNRTVVVEPQEDTAPPLLTLEESASPTPDPATTPTAAPTEDMEIDSRPPLSHHGGHHQSRHEQHHEHSLQNQSLQQADADLQSLPLPSSVRSPPRLASLHAISQKPSSNTFSSPSPAVKPIHEVQRAAQLPSSEIAVKTTSGSRDNPSIIAPQPRSPHELHHANGHQYPRSSREVELDAIERLQTQISQNSGALAAHTRDIRRGEESFQQLEESLRREFQSQLIRQRGDIQRVDEAVARLHHEMLGTRQVMEGLSHELHASKGDRQPRGSTIPPGQATSVQDSALELMAQQIATISQKANEVDTLKITIEIMKNKIQRLEEGTVPPLSQPTPQAYQSPRETIALTSQSTHTAASYQPAPVPVLHNTPVQPSNPQSYYSFENPPSTTPETSQRPNPVPSQSIGWATVNAGVKRTLANGMESPHETSKQIPGSPKRQRLNIVEPPVTYLASLSHTDTGGPEVQTQVYAHTLPSQHSIPESVLPSQLPHSVYMPYGTQDGPSDDSWRPESQRIIEHRLRGRGRGGGPGSRGGRGRKSMPVQTHTLRTPEWEKDDWQRLTDSDTNSGGYYNHVARTGRGIARRGSGGGGTRNSYAPSERAVSLGLQGVNASMGIGHLGDPYSHTKKTRTKPIRNADGVLIRKDGRPDMRSQSSAANLRKVHARKEGDPNQSPSRFTPTNVQYSDSAGAPDTPSPSGYSSNQAVSTSVHKKHSAIMEKIFPSGVDESRKQHDYTRQVFEEDLDHTVHTRTHNHHQANNSSLQIKKEHVEQSHIADSQSYEEGGIDMDCIEDPVNEENQTHGEQSDNSGREYHGAHSQKRPRDNNAQIVLETQAVDSSATFGVD</sequence>
<keyword evidence="1" id="KW-0175">Coiled coil</keyword>
<feature type="compositionally biased region" description="Polar residues" evidence="2">
    <location>
        <begin position="511"/>
        <end position="521"/>
    </location>
</feature>
<evidence type="ECO:0000256" key="1">
    <source>
        <dbReference type="SAM" id="Coils"/>
    </source>
</evidence>
<evidence type="ECO:0000256" key="2">
    <source>
        <dbReference type="SAM" id="MobiDB-lite"/>
    </source>
</evidence>
<feature type="region of interest" description="Disordered" evidence="2">
    <location>
        <begin position="292"/>
        <end position="336"/>
    </location>
</feature>
<feature type="region of interest" description="Disordered" evidence="2">
    <location>
        <begin position="683"/>
        <end position="712"/>
    </location>
</feature>
<feature type="coiled-coil region" evidence="1">
    <location>
        <begin position="462"/>
        <end position="489"/>
    </location>
</feature>
<name>A0A9P4L572_9PLEO</name>
<dbReference type="Proteomes" id="UP000800039">
    <property type="component" value="Unassembled WGS sequence"/>
</dbReference>
<dbReference type="OrthoDB" id="5396360at2759"/>
<feature type="compositionally biased region" description="Basic and acidic residues" evidence="2">
    <location>
        <begin position="802"/>
        <end position="811"/>
    </location>
</feature>
<dbReference type="RefSeq" id="XP_040785209.1">
    <property type="nucleotide sequence ID" value="XM_040931963.1"/>
</dbReference>
<keyword evidence="4" id="KW-1185">Reference proteome</keyword>
<feature type="region of interest" description="Disordered" evidence="2">
    <location>
        <begin position="910"/>
        <end position="942"/>
    </location>
</feature>
<feature type="compositionally biased region" description="Low complexity" evidence="2">
    <location>
        <begin position="189"/>
        <end position="206"/>
    </location>
</feature>
<feature type="compositionally biased region" description="Polar residues" evidence="2">
    <location>
        <begin position="856"/>
        <end position="869"/>
    </location>
</feature>
<feature type="compositionally biased region" description="Polar residues" evidence="2">
    <location>
        <begin position="533"/>
        <end position="568"/>
    </location>
</feature>
<feature type="region of interest" description="Disordered" evidence="2">
    <location>
        <begin position="511"/>
        <end position="568"/>
    </location>
</feature>
<dbReference type="AlphaFoldDB" id="A0A9P4L572"/>
<feature type="region of interest" description="Disordered" evidence="2">
    <location>
        <begin position="777"/>
        <end position="872"/>
    </location>
</feature>
<proteinExistence type="predicted"/>
<feature type="compositionally biased region" description="Polar residues" evidence="2">
    <location>
        <begin position="831"/>
        <end position="847"/>
    </location>
</feature>
<gene>
    <name evidence="3" type="ORF">K460DRAFT_356474</name>
</gene>
<protein>
    <submittedName>
        <fullName evidence="3">Uncharacterized protein</fullName>
    </submittedName>
</protein>
<feature type="region of interest" description="Disordered" evidence="2">
    <location>
        <begin position="1"/>
        <end position="29"/>
    </location>
</feature>
<feature type="compositionally biased region" description="Basic and acidic residues" evidence="2">
    <location>
        <begin position="959"/>
        <end position="975"/>
    </location>
</feature>